<accession>A0A9P6VET5</accession>
<sequence length="337" mass="37611">MNDSIKPVSIPRESIALSDDLVRVLANTSIPEYVIKYAPLVFLDKSDQFNPSDLSAHVANTHPTVDFSPVDITPLGLDGLDKLNDLGGEEVYLTSTESLDTIPGYLHGQAPNKKTLQTENAVSAVIIVVEKGDGVVDAFYMYFYTFNQGPSAIGKDNIAFVGTPADRIREHNMIRFRDGMPTVVWYSQHEYGQAFLYYAPEKIGGRPIAYSAKGSHANYAFAGKHDLHDDNDQIPENIAFDHTSRGLLWDPTLSAYYYTYSLETKRFSPVPEETPVDYLYFNGRWGDQEFADDMPGQSSFHGFHKFTGGPQGPWFKHLDREDVCLPHGVPCEVKASL</sequence>
<gene>
    <name evidence="1" type="ORF">D0Z07_7385</name>
</gene>
<evidence type="ECO:0000313" key="1">
    <source>
        <dbReference type="EMBL" id="KAG0646522.1"/>
    </source>
</evidence>
<comment type="caution">
    <text evidence="1">The sequence shown here is derived from an EMBL/GenBank/DDBJ whole genome shotgun (WGS) entry which is preliminary data.</text>
</comment>
<dbReference type="OrthoDB" id="188042at2759"/>
<organism evidence="1 2">
    <name type="scientific">Hyphodiscus hymeniophilus</name>
    <dbReference type="NCBI Taxonomy" id="353542"/>
    <lineage>
        <taxon>Eukaryota</taxon>
        <taxon>Fungi</taxon>
        <taxon>Dikarya</taxon>
        <taxon>Ascomycota</taxon>
        <taxon>Pezizomycotina</taxon>
        <taxon>Leotiomycetes</taxon>
        <taxon>Helotiales</taxon>
        <taxon>Hyphodiscaceae</taxon>
        <taxon>Hyphodiscus</taxon>
    </lineage>
</organism>
<evidence type="ECO:0000313" key="2">
    <source>
        <dbReference type="Proteomes" id="UP000785200"/>
    </source>
</evidence>
<dbReference type="PANTHER" id="PTHR48174">
    <property type="entry name" value="DUF946 FAMILY PROTEIN"/>
    <property type="match status" value="1"/>
</dbReference>
<dbReference type="PANTHER" id="PTHR48174:SF5">
    <property type="entry name" value="VACUOLAR PROTEIN SORTING-ASSOCIATED PROTEIN 62"/>
    <property type="match status" value="1"/>
</dbReference>
<proteinExistence type="predicted"/>
<dbReference type="Proteomes" id="UP000785200">
    <property type="component" value="Unassembled WGS sequence"/>
</dbReference>
<protein>
    <submittedName>
        <fullName evidence="1">Topoisomerase I damage affected 6</fullName>
    </submittedName>
</protein>
<keyword evidence="2" id="KW-1185">Reference proteome</keyword>
<reference evidence="1" key="1">
    <citation type="submission" date="2019-07" db="EMBL/GenBank/DDBJ databases">
        <title>Hyphodiscus hymeniophilus genome sequencing and assembly.</title>
        <authorList>
            <person name="Kramer G."/>
            <person name="Nodwell J."/>
        </authorList>
    </citation>
    <scope>NUCLEOTIDE SEQUENCE</scope>
    <source>
        <strain evidence="1">ATCC 34498</strain>
    </source>
</reference>
<name>A0A9P6VET5_9HELO</name>
<dbReference type="AlphaFoldDB" id="A0A9P6VET5"/>
<dbReference type="EMBL" id="VNKQ01000015">
    <property type="protein sequence ID" value="KAG0646522.1"/>
    <property type="molecule type" value="Genomic_DNA"/>
</dbReference>